<comment type="caution">
    <text evidence="6">The sequence shown here is derived from an EMBL/GenBank/DDBJ whole genome shotgun (WGS) entry which is preliminary data.</text>
</comment>
<dbReference type="InterPro" id="IPR027417">
    <property type="entry name" value="P-loop_NTPase"/>
</dbReference>
<dbReference type="Pfam" id="PF25396">
    <property type="entry name" value="ZNFX1"/>
    <property type="match status" value="1"/>
</dbReference>
<feature type="coiled-coil region" evidence="1">
    <location>
        <begin position="820"/>
        <end position="847"/>
    </location>
</feature>
<feature type="transmembrane region" description="Helical" evidence="2">
    <location>
        <begin position="99"/>
        <end position="122"/>
    </location>
</feature>
<dbReference type="Pfam" id="PF13086">
    <property type="entry name" value="AAA_11"/>
    <property type="match status" value="1"/>
</dbReference>
<feature type="domain" description="DNA2/NAM7 helicase helicase" evidence="3">
    <location>
        <begin position="461"/>
        <end position="910"/>
    </location>
</feature>
<dbReference type="GO" id="GO:0004386">
    <property type="term" value="F:helicase activity"/>
    <property type="evidence" value="ECO:0007669"/>
    <property type="project" value="InterPro"/>
</dbReference>
<sequence>MEPSEIIMKLAAPGSGLKELLNRPVAETADSVKSVTFDVLSKACSSRVKRQNLRHLLVELKESQFLKSSVPMLIMDLSSNNNLEKMDETITKLNKVLDLYLTLVTMFPFTAVIDVSFAVALLETQFTQLNIPEETYSKLNNLQRTIAHLKEKKREGTLRSDNYNILVGDHDALNVENFRFMSIFPTFEDVHMTSRPYLRPNIVKEKFEDNNTYLETHFRLLREDFVRPLRDGISHLLTFDQSDLHKTQSHDIRVYANTRITSLVCTPKGILYKIQFNNKRLKGVNWESSKRLLYGALVCLSMDSFETLIFATVAHRDPKELSNGIVNVFFNEENRQKLANISKTKEFLMVETAAFFEAYRHVLEGLQELSAEDLPMQKYIIGCETDISPPKYLKMNCNSYSLQSLMNDRPLKMKFSGLEKNPLRHWRFRASQEADLRESVDQQSLKDILNLDDWPSKEELQLDASQMKAVQLALTKELAIIQGPPGTGKTHVGLKIVKALLDNAHVWGSTLGSPILVVCYTNHALDQFLEGIYKFMGKASGLVRVGGRSCNDVIKNLSLSNLRKECNFTQKLPGHLRAMYCMLKDDMQKITDEIEKAAALLESSKKGILNDVILEDYIFSFHGRSLEDGMPNQGLTPDEVKTSVMLEWLGVSALNLQCVGGAAGKNGDDGAGAEEGLVREAACLMPAVSEEKEEGDVDVAGEAELEEAERMMDVDDVQKHIERAHNRLAMTQKQALLYVPEEENDMEERKKEVNEDGWQITSDMKKKLRQAVKRELQATECMLEEEALRVTDLWALSKKQRWSLYRLWLFKYQADINTMILTLENKYQEIINRMEELRNEEDETLLRKARVIGMTSTCAARYRKVLRAIQPQIVVVEEAAEVLEAHVVTTLTSGCQHLILIGDHQQLRPSTTVYDLAKNFNLDVSLFERLIGMNVPYVRLDYQHRMRPEIARLLSPHIYDKLENHDSVLEYENIKGVTTNVFFVEHEHLEESILEGHSHQNMHEATFVESLCYYLICQGYKPSQITVLTTYTGQLLCLKKIMSNSKSLLKFVKLCVVDRFQGEENDIIILSLVRSNREGKVGFLKIPNRICVALSRAKKGLFCIGNMSMLSSVPLWNGIIEELRCHGQIGEALSLRCENHPDTITTVSKAEHFAKVPHGGCSLPCEYRLDCGHVCARQCHPTDADHKLYKCMKACKTVCPDGHRCPKPCSAKCGECKVLVTKTIPKCGHEQQVPCSDPAEKFLCSAPCEKTLPCGHSCVRSCGETCTRRCPQRVVVDLVCGHQKVMLCSDKQEADKNPAKLHCWVKCGAELDCGHTCSGTCFQCKNGTAHVPCSAPCEVQLICLDYCKGKCGSSCVPCAEPCKNWCTHQMCRNPCSEPCQPCTKACEWRCQHHRCTLLCYEPCDRQPCHMPCLKRLQCQHRCIGMCGEPCPDKCRICNAEEVQEIFFGNEMDPEARFVQMADCGHIFEVTGFDQVMMLPEKNGVVKQKCCPKCKTVIHRSVRYGAFVKKRHLEMEMLKGKAAVLYSQHIESRVKEREQKGIRSPFIPPLLSKLAGPSIGLAEAMLIHKKIELLSQLAEIKHNTAALSGALQGLIGREADLCATKITEAEGYLWPKFEREIKRIWFLAETRAFSEKYLQSESIISTFSQEHNLLNEILSKLSESGNVLKEQDFWCMQTSVDSIAEKLDASISWTMLDRTQYIDIDCGFLKLKHWSKCSKGHVYYTQPTENVNEMVQCLECSAE</sequence>
<dbReference type="PANTHER" id="PTHR10887:SF341">
    <property type="entry name" value="NFX1-TYPE ZINC FINGER-CONTAINING PROTEIN 1"/>
    <property type="match status" value="1"/>
</dbReference>
<dbReference type="EMBL" id="JARO02005555">
    <property type="protein sequence ID" value="KPP66573.1"/>
    <property type="molecule type" value="Genomic_DNA"/>
</dbReference>
<dbReference type="SUPFAM" id="SSF52540">
    <property type="entry name" value="P-loop containing nucleoside triphosphate hydrolases"/>
    <property type="match status" value="1"/>
</dbReference>
<reference evidence="6 7" key="1">
    <citation type="submission" date="2015-08" db="EMBL/GenBank/DDBJ databases">
        <title>The genome of the Asian arowana (Scleropages formosus).</title>
        <authorList>
            <person name="Tan M.H."/>
            <person name="Gan H.M."/>
            <person name="Croft L.J."/>
            <person name="Austin C.M."/>
        </authorList>
    </citation>
    <scope>NUCLEOTIDE SEQUENCE [LARGE SCALE GENOMIC DNA]</scope>
    <source>
        <strain evidence="6">Aro1</strain>
    </source>
</reference>
<dbReference type="STRING" id="113540.ENSSFOP00015033838"/>
<feature type="domain" description="DNA2/NAM7 helicase-like C-terminal" evidence="4">
    <location>
        <begin position="922"/>
        <end position="1107"/>
    </location>
</feature>
<keyword evidence="2" id="KW-0472">Membrane</keyword>
<evidence type="ECO:0000259" key="5">
    <source>
        <dbReference type="Pfam" id="PF25396"/>
    </source>
</evidence>
<name>A0A0P7WXS5_SCLFO</name>
<dbReference type="FunFam" id="3.40.50.300:FF:000742">
    <property type="entry name" value="NFX1-type zinc finger-containing protein 1"/>
    <property type="match status" value="1"/>
</dbReference>
<dbReference type="Proteomes" id="UP000034805">
    <property type="component" value="Unassembled WGS sequence"/>
</dbReference>
<dbReference type="Gene3D" id="3.40.50.300">
    <property type="entry name" value="P-loop containing nucleotide triphosphate hydrolases"/>
    <property type="match status" value="3"/>
</dbReference>
<evidence type="ECO:0000256" key="2">
    <source>
        <dbReference type="SAM" id="Phobius"/>
    </source>
</evidence>
<accession>A0A0P7WXS5</accession>
<evidence type="ECO:0000313" key="6">
    <source>
        <dbReference type="EMBL" id="KPP66573.1"/>
    </source>
</evidence>
<dbReference type="InterPro" id="IPR057373">
    <property type="entry name" value="ZNFX1"/>
</dbReference>
<dbReference type="CDD" id="cd17936">
    <property type="entry name" value="EEXXEc_NFX1"/>
    <property type="match status" value="1"/>
</dbReference>
<gene>
    <name evidence="6" type="ORF">Z043_114915</name>
</gene>
<dbReference type="GO" id="GO:0031380">
    <property type="term" value="C:nuclear RNA-directed RNA polymerase complex"/>
    <property type="evidence" value="ECO:0007669"/>
    <property type="project" value="TreeGrafter"/>
</dbReference>
<evidence type="ECO:0000259" key="4">
    <source>
        <dbReference type="Pfam" id="PF13087"/>
    </source>
</evidence>
<evidence type="ECO:0000256" key="1">
    <source>
        <dbReference type="SAM" id="Coils"/>
    </source>
</evidence>
<dbReference type="GO" id="GO:0031048">
    <property type="term" value="P:regulatory ncRNA-mediated heterochromatin formation"/>
    <property type="evidence" value="ECO:0007669"/>
    <property type="project" value="TreeGrafter"/>
</dbReference>
<proteinExistence type="predicted"/>
<protein>
    <submittedName>
        <fullName evidence="6">NFX1-type zinc finger-containing protein 1-like</fullName>
    </submittedName>
</protein>
<keyword evidence="1" id="KW-0175">Coiled coil</keyword>
<dbReference type="PANTHER" id="PTHR10887">
    <property type="entry name" value="DNA2/NAM7 HELICASE FAMILY"/>
    <property type="match status" value="1"/>
</dbReference>
<dbReference type="InterPro" id="IPR045055">
    <property type="entry name" value="DNA2/NAM7-like"/>
</dbReference>
<dbReference type="Pfam" id="PF13087">
    <property type="entry name" value="AAA_12"/>
    <property type="match status" value="1"/>
</dbReference>
<evidence type="ECO:0000313" key="7">
    <source>
        <dbReference type="Proteomes" id="UP000034805"/>
    </source>
</evidence>
<dbReference type="InterPro" id="IPR041677">
    <property type="entry name" value="DNA2/NAM7_AAA_11"/>
</dbReference>
<dbReference type="InterPro" id="IPR041679">
    <property type="entry name" value="DNA2/NAM7-like_C"/>
</dbReference>
<dbReference type="InterPro" id="IPR047187">
    <property type="entry name" value="SF1_C_Upf1"/>
</dbReference>
<keyword evidence="2" id="KW-0812">Transmembrane</keyword>
<feature type="domain" description="ZNFX1" evidence="5">
    <location>
        <begin position="248"/>
        <end position="352"/>
    </location>
</feature>
<keyword evidence="2" id="KW-1133">Transmembrane helix</keyword>
<organism evidence="6 7">
    <name type="scientific">Scleropages formosus</name>
    <name type="common">Asian bonytongue</name>
    <name type="synonym">Osteoglossum formosum</name>
    <dbReference type="NCBI Taxonomy" id="113540"/>
    <lineage>
        <taxon>Eukaryota</taxon>
        <taxon>Metazoa</taxon>
        <taxon>Chordata</taxon>
        <taxon>Craniata</taxon>
        <taxon>Vertebrata</taxon>
        <taxon>Euteleostomi</taxon>
        <taxon>Actinopterygii</taxon>
        <taxon>Neopterygii</taxon>
        <taxon>Teleostei</taxon>
        <taxon>Osteoglossocephala</taxon>
        <taxon>Osteoglossomorpha</taxon>
        <taxon>Osteoglossiformes</taxon>
        <taxon>Osteoglossidae</taxon>
        <taxon>Scleropages</taxon>
    </lineage>
</organism>
<dbReference type="CDD" id="cd18808">
    <property type="entry name" value="SF1_C_Upf1"/>
    <property type="match status" value="1"/>
</dbReference>
<evidence type="ECO:0000259" key="3">
    <source>
        <dbReference type="Pfam" id="PF13086"/>
    </source>
</evidence>